<evidence type="ECO:0008006" key="3">
    <source>
        <dbReference type="Google" id="ProtNLM"/>
    </source>
</evidence>
<dbReference type="EMBL" id="NEVH01027062">
    <property type="protein sequence ID" value="PNF13996.1"/>
    <property type="molecule type" value="Genomic_DNA"/>
</dbReference>
<sequence>MGKYLFDNNRKLDVTACSSVVSILWIRTCCTWSGAKLIKHSNNFMFTLPVDWFSPRHYSYDSWRQVGVGQSHLVKRMIRGLGAEIPQLIWGLMHQYNIKAPLERIAADMVGLFPQSDQGNRQEYLVIGMDYFTKWPDAYSTLEKDQGRNFESGLMQVLQHLGVSKMPAVGRHG</sequence>
<dbReference type="Proteomes" id="UP000235965">
    <property type="component" value="Unassembled WGS sequence"/>
</dbReference>
<dbReference type="AlphaFoldDB" id="A0A2J7PCE1"/>
<accession>A0A2J7PCE1</accession>
<reference evidence="1 2" key="1">
    <citation type="submission" date="2017-12" db="EMBL/GenBank/DDBJ databases">
        <title>Hemimetabolous genomes reveal molecular basis of termite eusociality.</title>
        <authorList>
            <person name="Harrison M.C."/>
            <person name="Jongepier E."/>
            <person name="Robertson H.M."/>
            <person name="Arning N."/>
            <person name="Bitard-Feildel T."/>
            <person name="Chao H."/>
            <person name="Childers C.P."/>
            <person name="Dinh H."/>
            <person name="Doddapaneni H."/>
            <person name="Dugan S."/>
            <person name="Gowin J."/>
            <person name="Greiner C."/>
            <person name="Han Y."/>
            <person name="Hu H."/>
            <person name="Hughes D.S.T."/>
            <person name="Huylmans A.-K."/>
            <person name="Kemena C."/>
            <person name="Kremer L.P.M."/>
            <person name="Lee S.L."/>
            <person name="Lopez-Ezquerra A."/>
            <person name="Mallet L."/>
            <person name="Monroy-Kuhn J.M."/>
            <person name="Moser A."/>
            <person name="Murali S.C."/>
            <person name="Muzny D.M."/>
            <person name="Otani S."/>
            <person name="Piulachs M.-D."/>
            <person name="Poelchau M."/>
            <person name="Qu J."/>
            <person name="Schaub F."/>
            <person name="Wada-Katsumata A."/>
            <person name="Worley K.C."/>
            <person name="Xie Q."/>
            <person name="Ylla G."/>
            <person name="Poulsen M."/>
            <person name="Gibbs R.A."/>
            <person name="Schal C."/>
            <person name="Richards S."/>
            <person name="Belles X."/>
            <person name="Korb J."/>
            <person name="Bornberg-Bauer E."/>
        </authorList>
    </citation>
    <scope>NUCLEOTIDE SEQUENCE [LARGE SCALE GENOMIC DNA]</scope>
    <source>
        <tissue evidence="1">Whole body</tissue>
    </source>
</reference>
<dbReference type="GO" id="GO:0003676">
    <property type="term" value="F:nucleic acid binding"/>
    <property type="evidence" value="ECO:0007669"/>
    <property type="project" value="InterPro"/>
</dbReference>
<proteinExistence type="predicted"/>
<organism evidence="1 2">
    <name type="scientific">Cryptotermes secundus</name>
    <dbReference type="NCBI Taxonomy" id="105785"/>
    <lineage>
        <taxon>Eukaryota</taxon>
        <taxon>Metazoa</taxon>
        <taxon>Ecdysozoa</taxon>
        <taxon>Arthropoda</taxon>
        <taxon>Hexapoda</taxon>
        <taxon>Insecta</taxon>
        <taxon>Pterygota</taxon>
        <taxon>Neoptera</taxon>
        <taxon>Polyneoptera</taxon>
        <taxon>Dictyoptera</taxon>
        <taxon>Blattodea</taxon>
        <taxon>Blattoidea</taxon>
        <taxon>Termitoidae</taxon>
        <taxon>Kalotermitidae</taxon>
        <taxon>Cryptotermitinae</taxon>
        <taxon>Cryptotermes</taxon>
    </lineage>
</organism>
<gene>
    <name evidence="1" type="ORF">B7P43_G08583</name>
</gene>
<dbReference type="STRING" id="105785.A0A2J7PCE1"/>
<keyword evidence="2" id="KW-1185">Reference proteome</keyword>
<comment type="caution">
    <text evidence="1">The sequence shown here is derived from an EMBL/GenBank/DDBJ whole genome shotgun (WGS) entry which is preliminary data.</text>
</comment>
<name>A0A2J7PCE1_9NEOP</name>
<dbReference type="InterPro" id="IPR036397">
    <property type="entry name" value="RNaseH_sf"/>
</dbReference>
<protein>
    <recommendedName>
        <fullName evidence="3">Integrase catalytic domain-containing protein</fullName>
    </recommendedName>
</protein>
<evidence type="ECO:0000313" key="1">
    <source>
        <dbReference type="EMBL" id="PNF13996.1"/>
    </source>
</evidence>
<dbReference type="Gene3D" id="3.30.420.10">
    <property type="entry name" value="Ribonuclease H-like superfamily/Ribonuclease H"/>
    <property type="match status" value="1"/>
</dbReference>
<dbReference type="InParanoid" id="A0A2J7PCE1"/>
<evidence type="ECO:0000313" key="2">
    <source>
        <dbReference type="Proteomes" id="UP000235965"/>
    </source>
</evidence>